<evidence type="ECO:0000313" key="2">
    <source>
        <dbReference type="EMBL" id="MCX4237537.1"/>
    </source>
</evidence>
<proteinExistence type="predicted"/>
<gene>
    <name evidence="2" type="ORF">K3769_33165</name>
</gene>
<evidence type="ECO:0000313" key="3">
    <source>
        <dbReference type="Proteomes" id="UP001165590"/>
    </source>
</evidence>
<dbReference type="EMBL" id="JAIFZO010000002">
    <property type="protein sequence ID" value="MCX4237537.1"/>
    <property type="molecule type" value="Genomic_DNA"/>
</dbReference>
<dbReference type="RefSeq" id="WP_267029936.1">
    <property type="nucleotide sequence ID" value="NZ_JAIFZO010000002.1"/>
</dbReference>
<feature type="region of interest" description="Disordered" evidence="1">
    <location>
        <begin position="253"/>
        <end position="310"/>
    </location>
</feature>
<sequence>MKLVELVEAGDIAGVVRELAALPPERRGACAAGLRAHRAATSRRASAPEVKAALSAAELGCRVTPEAAASWLLAYRYFKVGTWTVDVLDLHPVAWRAELAARLGERATASDTVYTLTEHLVHDTGCPLPASRRFILAWLFNRAANRERPARVLGGAPGADLLERLRADACTPTLLPVAVRRPGRLVLGRPGWLLEVLVALTAEGFADRDELVDNLCADLAGDPPGGAEAAAVLETLALTPAERARVAAAGAAPGARSAHSAPAVRSARVAQSARGARSARVAPDAPDAPDAPAESGVLASATAPGRKPKR</sequence>
<evidence type="ECO:0000256" key="1">
    <source>
        <dbReference type="SAM" id="MobiDB-lite"/>
    </source>
</evidence>
<keyword evidence="3" id="KW-1185">Reference proteome</keyword>
<protein>
    <submittedName>
        <fullName evidence="2">Uncharacterized protein</fullName>
    </submittedName>
</protein>
<organism evidence="2 3">
    <name type="scientific">Streptomyces ortus</name>
    <dbReference type="NCBI Taxonomy" id="2867268"/>
    <lineage>
        <taxon>Bacteria</taxon>
        <taxon>Bacillati</taxon>
        <taxon>Actinomycetota</taxon>
        <taxon>Actinomycetes</taxon>
        <taxon>Kitasatosporales</taxon>
        <taxon>Streptomycetaceae</taxon>
        <taxon>Streptomyces</taxon>
    </lineage>
</organism>
<comment type="caution">
    <text evidence="2">The sequence shown here is derived from an EMBL/GenBank/DDBJ whole genome shotgun (WGS) entry which is preliminary data.</text>
</comment>
<dbReference type="Proteomes" id="UP001165590">
    <property type="component" value="Unassembled WGS sequence"/>
</dbReference>
<feature type="compositionally biased region" description="Low complexity" evidence="1">
    <location>
        <begin position="253"/>
        <end position="293"/>
    </location>
</feature>
<accession>A0ABT3VC75</accession>
<reference evidence="2" key="1">
    <citation type="journal article" date="2022" name="bioRxiv">
        <title>Discovery and biosynthetic assessment of Streptomyces ortus sp nov. isolated from a deep-sea sponge.</title>
        <authorList>
            <person name="Williams S.E."/>
        </authorList>
    </citation>
    <scope>NUCLEOTIDE SEQUENCE</scope>
    <source>
        <strain evidence="2">A15ISP2-DRY2</strain>
    </source>
</reference>
<name>A0ABT3VC75_9ACTN</name>